<proteinExistence type="predicted"/>
<comment type="caution">
    <text evidence="1">The sequence shown here is derived from an EMBL/GenBank/DDBJ whole genome shotgun (WGS) entry which is preliminary data.</text>
</comment>
<reference evidence="1 2" key="1">
    <citation type="submission" date="2018-09" db="EMBL/GenBank/DDBJ databases">
        <title>Genomic Encyclopedia of Type Strains, Phase III (KMG-III): the genomes of soil and plant-associated and newly described type strains.</title>
        <authorList>
            <person name="Whitman W."/>
        </authorList>
    </citation>
    <scope>NUCLEOTIDE SEQUENCE [LARGE SCALE GENOMIC DNA]</scope>
    <source>
        <strain evidence="1 2">CECT 7938</strain>
    </source>
</reference>
<dbReference type="EMBL" id="RAPY01000003">
    <property type="protein sequence ID" value="RKE49218.1"/>
    <property type="molecule type" value="Genomic_DNA"/>
</dbReference>
<accession>A0A420AXS9</accession>
<dbReference type="AlphaFoldDB" id="A0A420AXS9"/>
<dbReference type="RefSeq" id="WP_120260096.1">
    <property type="nucleotide sequence ID" value="NZ_RAPY01000003.1"/>
</dbReference>
<gene>
    <name evidence="1" type="ORF">DFQ12_3329</name>
</gene>
<dbReference type="Gene3D" id="3.90.550.10">
    <property type="entry name" value="Spore Coat Polysaccharide Biosynthesis Protein SpsA, Chain A"/>
    <property type="match status" value="1"/>
</dbReference>
<organism evidence="1 2">
    <name type="scientific">Sphingobacterium detergens</name>
    <dbReference type="NCBI Taxonomy" id="1145106"/>
    <lineage>
        <taxon>Bacteria</taxon>
        <taxon>Pseudomonadati</taxon>
        <taxon>Bacteroidota</taxon>
        <taxon>Sphingobacteriia</taxon>
        <taxon>Sphingobacteriales</taxon>
        <taxon>Sphingobacteriaceae</taxon>
        <taxon>Sphingobacterium</taxon>
    </lineage>
</organism>
<sequence length="338" mass="40058">MNNFCTLFNSKYLTRGLAMYRSLEKQTRDFHLYIFAFDDNCFSVLKSLNLERATIIPLVQFEDAELLAVKPTRKENEYCWTCTPSIIRYAIRTYGLKSCTYIDADLLFFGNPQVLFEEMGDKSVLITPHHYTERYDQSATSGIYCVQFVCFKNTVEGMAVLEWWRDACLEWCYCRMEDGKFGDQKYLDDWTTRFDCVHALEHRGGGVAPWNMQQYNFGYRDGAVWAQKAVCRFAFPVIFYHYHAFRIAEANSFIPLPDGLYDLNENALTFMYRPYMQALVEANNELKKKGVRTLAHENITIPRIRKSIRRMVKLYFTGKFREFYHINYFKRQWLTKLI</sequence>
<name>A0A420AXS9_SPHD1</name>
<dbReference type="Proteomes" id="UP000286246">
    <property type="component" value="Unassembled WGS sequence"/>
</dbReference>
<protein>
    <recommendedName>
        <fullName evidence="3">Glycosyl transferase</fullName>
    </recommendedName>
</protein>
<evidence type="ECO:0000313" key="2">
    <source>
        <dbReference type="Proteomes" id="UP000286246"/>
    </source>
</evidence>
<evidence type="ECO:0008006" key="3">
    <source>
        <dbReference type="Google" id="ProtNLM"/>
    </source>
</evidence>
<dbReference type="SUPFAM" id="SSF53448">
    <property type="entry name" value="Nucleotide-diphospho-sugar transferases"/>
    <property type="match status" value="1"/>
</dbReference>
<dbReference type="OrthoDB" id="186344at2"/>
<evidence type="ECO:0000313" key="1">
    <source>
        <dbReference type="EMBL" id="RKE49218.1"/>
    </source>
</evidence>
<keyword evidence="2" id="KW-1185">Reference proteome</keyword>
<dbReference type="InterPro" id="IPR029044">
    <property type="entry name" value="Nucleotide-diphossugar_trans"/>
</dbReference>